<evidence type="ECO:0000256" key="3">
    <source>
        <dbReference type="ARBA" id="ARBA00004496"/>
    </source>
</evidence>
<dbReference type="SUPFAM" id="SSF56194">
    <property type="entry name" value="Uridine diphospho-N-Acetylenolpyruvylglucosamine reductase, MurB, C-terminal domain"/>
    <property type="match status" value="1"/>
</dbReference>
<dbReference type="InterPro" id="IPR016167">
    <property type="entry name" value="FAD-bd_PCMH_sub1"/>
</dbReference>
<keyword evidence="9" id="KW-0274">FAD</keyword>
<proteinExistence type="inferred from homology"/>
<evidence type="ECO:0000256" key="9">
    <source>
        <dbReference type="ARBA" id="ARBA00022827"/>
    </source>
</evidence>
<dbReference type="GO" id="GO:0008360">
    <property type="term" value="P:regulation of cell shape"/>
    <property type="evidence" value="ECO:0007669"/>
    <property type="project" value="UniProtKB-KW"/>
</dbReference>
<dbReference type="InterPro" id="IPR016166">
    <property type="entry name" value="FAD-bd_PCMH"/>
</dbReference>
<dbReference type="GO" id="GO:0008762">
    <property type="term" value="F:UDP-N-acetylmuramate dehydrogenase activity"/>
    <property type="evidence" value="ECO:0007669"/>
    <property type="project" value="UniProtKB-EC"/>
</dbReference>
<dbReference type="Gene3D" id="3.90.78.10">
    <property type="entry name" value="UDP-N-acetylenolpyruvoylglucosamine reductase, C-terminal domain"/>
    <property type="match status" value="1"/>
</dbReference>
<keyword evidence="8" id="KW-0285">Flavoprotein</keyword>
<evidence type="ECO:0000313" key="18">
    <source>
        <dbReference type="EMBL" id="VAW32350.1"/>
    </source>
</evidence>
<gene>
    <name evidence="18" type="ORF">MNBD_CPR01-278</name>
</gene>
<evidence type="ECO:0000256" key="8">
    <source>
        <dbReference type="ARBA" id="ARBA00022630"/>
    </source>
</evidence>
<sequence>MIKVRENIQLAPYTTFGVGGVARFFVEANSVEDVAEAFREAKRLGLRVAVLGGGSNTLVRDSGVDGLVLLMRIPGITFHEKSDGIVYVTAGAGVVWDDLVRETIERELSGIECLSGIPGTVGGAVVSGIGAYGAQIGDTLESVDVIDITSVNLSMRNLLAKECALTYHDSIFASEPNKYIVVGATFSLHNGITKQPTYEDYRFKFPTQKEYKKITLAFVRETILNIREEKGALFMKGRKSYNCAGSFFHMPIVSKEEHTNILKIARELDAGKEERLRPWSWKQDDGSFKIAPGFLLEYTDFHKGYVRGSVGISPKHILSIIALQGAHTADIERLADDMQKEVNNIFGVRIEREVKLFVAR</sequence>
<feature type="domain" description="FAD-binding PCMH-type" evidence="17">
    <location>
        <begin position="18"/>
        <end position="191"/>
    </location>
</feature>
<evidence type="ECO:0000256" key="15">
    <source>
        <dbReference type="ARBA" id="ARBA00023316"/>
    </source>
</evidence>
<dbReference type="InterPro" id="IPR016169">
    <property type="entry name" value="FAD-bd_PCMH_sub2"/>
</dbReference>
<dbReference type="PROSITE" id="PS51387">
    <property type="entry name" value="FAD_PCMH"/>
    <property type="match status" value="1"/>
</dbReference>
<dbReference type="HAMAP" id="MF_00037">
    <property type="entry name" value="MurB"/>
    <property type="match status" value="1"/>
</dbReference>
<keyword evidence="15" id="KW-0961">Cell wall biogenesis/degradation</keyword>
<evidence type="ECO:0000256" key="4">
    <source>
        <dbReference type="ARBA" id="ARBA00004752"/>
    </source>
</evidence>
<dbReference type="EMBL" id="UOEV01000039">
    <property type="protein sequence ID" value="VAW32350.1"/>
    <property type="molecule type" value="Genomic_DNA"/>
</dbReference>
<keyword evidence="6" id="KW-0963">Cytoplasm</keyword>
<dbReference type="Pfam" id="PF02873">
    <property type="entry name" value="MurB_C"/>
    <property type="match status" value="1"/>
</dbReference>
<protein>
    <recommendedName>
        <fullName evidence="5">UDP-N-acetylmuramate dehydrogenase</fullName>
        <ecNumber evidence="5">1.3.1.98</ecNumber>
    </recommendedName>
</protein>
<dbReference type="Pfam" id="PF01565">
    <property type="entry name" value="FAD_binding_4"/>
    <property type="match status" value="1"/>
</dbReference>
<dbReference type="NCBIfam" id="TIGR00179">
    <property type="entry name" value="murB"/>
    <property type="match status" value="1"/>
</dbReference>
<dbReference type="InterPro" id="IPR011601">
    <property type="entry name" value="MurB_C"/>
</dbReference>
<dbReference type="NCBIfam" id="NF010478">
    <property type="entry name" value="PRK13903.1"/>
    <property type="match status" value="1"/>
</dbReference>
<evidence type="ECO:0000256" key="11">
    <source>
        <dbReference type="ARBA" id="ARBA00022960"/>
    </source>
</evidence>
<evidence type="ECO:0000256" key="14">
    <source>
        <dbReference type="ARBA" id="ARBA00023306"/>
    </source>
</evidence>
<evidence type="ECO:0000256" key="12">
    <source>
        <dbReference type="ARBA" id="ARBA00022984"/>
    </source>
</evidence>
<dbReference type="Gene3D" id="3.30.43.10">
    <property type="entry name" value="Uridine Diphospho-n-acetylenolpyruvylglucosamine Reductase, domain 2"/>
    <property type="match status" value="1"/>
</dbReference>
<dbReference type="EC" id="1.3.1.98" evidence="5"/>
<dbReference type="SUPFAM" id="SSF56176">
    <property type="entry name" value="FAD-binding/transporter-associated domain-like"/>
    <property type="match status" value="1"/>
</dbReference>
<evidence type="ECO:0000256" key="7">
    <source>
        <dbReference type="ARBA" id="ARBA00022618"/>
    </source>
</evidence>
<dbReference type="InterPro" id="IPR036318">
    <property type="entry name" value="FAD-bd_PCMH-like_sf"/>
</dbReference>
<dbReference type="InterPro" id="IPR036635">
    <property type="entry name" value="MurB_C_sf"/>
</dbReference>
<dbReference type="PANTHER" id="PTHR21071">
    <property type="entry name" value="UDP-N-ACETYLENOLPYRUVOYLGLUCOSAMINE REDUCTASE"/>
    <property type="match status" value="1"/>
</dbReference>
<dbReference type="GO" id="GO:0005829">
    <property type="term" value="C:cytosol"/>
    <property type="evidence" value="ECO:0007669"/>
    <property type="project" value="TreeGrafter"/>
</dbReference>
<name>A0A3B0UTT5_9ZZZZ</name>
<keyword evidence="12" id="KW-0573">Peptidoglycan synthesis</keyword>
<evidence type="ECO:0000256" key="2">
    <source>
        <dbReference type="ARBA" id="ARBA00003921"/>
    </source>
</evidence>
<reference evidence="18" key="1">
    <citation type="submission" date="2018-06" db="EMBL/GenBank/DDBJ databases">
        <authorList>
            <person name="Zhirakovskaya E."/>
        </authorList>
    </citation>
    <scope>NUCLEOTIDE SEQUENCE</scope>
</reference>
<keyword evidence="13 18" id="KW-0560">Oxidoreductase</keyword>
<evidence type="ECO:0000256" key="6">
    <source>
        <dbReference type="ARBA" id="ARBA00022490"/>
    </source>
</evidence>
<dbReference type="InterPro" id="IPR003170">
    <property type="entry name" value="MurB"/>
</dbReference>
<dbReference type="InterPro" id="IPR006094">
    <property type="entry name" value="Oxid_FAD_bind_N"/>
</dbReference>
<evidence type="ECO:0000259" key="17">
    <source>
        <dbReference type="PROSITE" id="PS51387"/>
    </source>
</evidence>
<accession>A0A3B0UTT5</accession>
<evidence type="ECO:0000256" key="10">
    <source>
        <dbReference type="ARBA" id="ARBA00022857"/>
    </source>
</evidence>
<evidence type="ECO:0000256" key="13">
    <source>
        <dbReference type="ARBA" id="ARBA00023002"/>
    </source>
</evidence>
<dbReference type="AlphaFoldDB" id="A0A3B0UTT5"/>
<dbReference type="GO" id="GO:0071555">
    <property type="term" value="P:cell wall organization"/>
    <property type="evidence" value="ECO:0007669"/>
    <property type="project" value="UniProtKB-KW"/>
</dbReference>
<comment type="cofactor">
    <cofactor evidence="1">
        <name>FAD</name>
        <dbReference type="ChEBI" id="CHEBI:57692"/>
    </cofactor>
</comment>
<comment type="pathway">
    <text evidence="4">Cell wall biogenesis; peptidoglycan biosynthesis.</text>
</comment>
<dbReference type="GO" id="GO:0009252">
    <property type="term" value="P:peptidoglycan biosynthetic process"/>
    <property type="evidence" value="ECO:0007669"/>
    <property type="project" value="UniProtKB-UniPathway"/>
</dbReference>
<dbReference type="UniPathway" id="UPA00219"/>
<evidence type="ECO:0000256" key="5">
    <source>
        <dbReference type="ARBA" id="ARBA00012518"/>
    </source>
</evidence>
<evidence type="ECO:0000256" key="1">
    <source>
        <dbReference type="ARBA" id="ARBA00001974"/>
    </source>
</evidence>
<dbReference type="PANTHER" id="PTHR21071:SF4">
    <property type="entry name" value="UDP-N-ACETYLENOLPYRUVOYLGLUCOSAMINE REDUCTASE"/>
    <property type="match status" value="1"/>
</dbReference>
<dbReference type="GO" id="GO:0051301">
    <property type="term" value="P:cell division"/>
    <property type="evidence" value="ECO:0007669"/>
    <property type="project" value="UniProtKB-KW"/>
</dbReference>
<evidence type="ECO:0000256" key="16">
    <source>
        <dbReference type="ARBA" id="ARBA00048914"/>
    </source>
</evidence>
<keyword evidence="14" id="KW-0131">Cell cycle</keyword>
<dbReference type="Gene3D" id="3.30.465.10">
    <property type="match status" value="1"/>
</dbReference>
<comment type="catalytic activity">
    <reaction evidence="16">
        <text>UDP-N-acetyl-alpha-D-muramate + NADP(+) = UDP-N-acetyl-3-O-(1-carboxyvinyl)-alpha-D-glucosamine + NADPH + H(+)</text>
        <dbReference type="Rhea" id="RHEA:12248"/>
        <dbReference type="ChEBI" id="CHEBI:15378"/>
        <dbReference type="ChEBI" id="CHEBI:57783"/>
        <dbReference type="ChEBI" id="CHEBI:58349"/>
        <dbReference type="ChEBI" id="CHEBI:68483"/>
        <dbReference type="ChEBI" id="CHEBI:70757"/>
        <dbReference type="EC" id="1.3.1.98"/>
    </reaction>
</comment>
<organism evidence="18">
    <name type="scientific">hydrothermal vent metagenome</name>
    <dbReference type="NCBI Taxonomy" id="652676"/>
    <lineage>
        <taxon>unclassified sequences</taxon>
        <taxon>metagenomes</taxon>
        <taxon>ecological metagenomes</taxon>
    </lineage>
</organism>
<comment type="subcellular location">
    <subcellularLocation>
        <location evidence="3">Cytoplasm</location>
    </subcellularLocation>
</comment>
<keyword evidence="11" id="KW-0133">Cell shape</keyword>
<keyword evidence="10" id="KW-0521">NADP</keyword>
<dbReference type="GO" id="GO:0071949">
    <property type="term" value="F:FAD binding"/>
    <property type="evidence" value="ECO:0007669"/>
    <property type="project" value="InterPro"/>
</dbReference>
<keyword evidence="7" id="KW-0132">Cell division</keyword>
<comment type="function">
    <text evidence="2">Cell wall formation.</text>
</comment>